<dbReference type="KEGG" id="jre:118344845"/>
<proteinExistence type="predicted"/>
<dbReference type="OrthoDB" id="1786557at2759"/>
<dbReference type="Proteomes" id="UP000235220">
    <property type="component" value="Chromosome 16"/>
</dbReference>
<evidence type="ECO:0000313" key="1">
    <source>
        <dbReference type="Proteomes" id="UP000235220"/>
    </source>
</evidence>
<protein>
    <submittedName>
        <fullName evidence="2">Uncharacterized protein LOC118344845</fullName>
    </submittedName>
</protein>
<name>A0A6P9E4B5_JUGRE</name>
<sequence length="291" mass="31165">MIAKFMCLGGMAASWVAKGIEDCLELIRHEGFFRELRMGSRVFIIQHHANTRGSFLQLSKLWNGRRKILLVILEGANGIGWKGFLQSIRSVIGEFGKTVGRPSSVKGASYAAVLRSLAGSPIENNSAAEGKSKALVTDKGRQVTLGEVEGVLWDVKAQLKGVIEYVRDLMIKVDKRLDLVMGFGSGPSMDEGGRRVDPSSLKATSVQAKDVSTPSQIGSLDASIFVHASVTMPLEGAVGPQSPYADEIGTSVQGSSLVEDGGPSKILNILEETVKPLLEDANGVTEAKRIK</sequence>
<dbReference type="AlphaFoldDB" id="A0A6P9E4B5"/>
<reference evidence="2" key="1">
    <citation type="submission" date="2025-08" db="UniProtKB">
        <authorList>
            <consortium name="RefSeq"/>
        </authorList>
    </citation>
    <scope>IDENTIFICATION</scope>
    <source>
        <tissue evidence="2">Leaves</tissue>
    </source>
</reference>
<evidence type="ECO:0000313" key="2">
    <source>
        <dbReference type="RefSeq" id="XP_035542241.1"/>
    </source>
</evidence>
<dbReference type="RefSeq" id="XP_035542241.1">
    <property type="nucleotide sequence ID" value="XM_035686348.1"/>
</dbReference>
<organism evidence="1 2">
    <name type="scientific">Juglans regia</name>
    <name type="common">English walnut</name>
    <dbReference type="NCBI Taxonomy" id="51240"/>
    <lineage>
        <taxon>Eukaryota</taxon>
        <taxon>Viridiplantae</taxon>
        <taxon>Streptophyta</taxon>
        <taxon>Embryophyta</taxon>
        <taxon>Tracheophyta</taxon>
        <taxon>Spermatophyta</taxon>
        <taxon>Magnoliopsida</taxon>
        <taxon>eudicotyledons</taxon>
        <taxon>Gunneridae</taxon>
        <taxon>Pentapetalae</taxon>
        <taxon>rosids</taxon>
        <taxon>fabids</taxon>
        <taxon>Fagales</taxon>
        <taxon>Juglandaceae</taxon>
        <taxon>Juglans</taxon>
    </lineage>
</organism>
<dbReference type="GeneID" id="118344845"/>
<accession>A0A6P9E4B5</accession>
<keyword evidence="1" id="KW-1185">Reference proteome</keyword>
<gene>
    <name evidence="2" type="primary">LOC118344845</name>
</gene>
<dbReference type="InParanoid" id="A0A6P9E4B5"/>